<name>A0A3S1DJD6_9BACL</name>
<evidence type="ECO:0000313" key="1">
    <source>
        <dbReference type="EMBL" id="RUT46077.1"/>
    </source>
</evidence>
<sequence>MSFDLEVVIVNQEDPVQIPFKSSIEVMNERDNQDIRRFSTTWKFMSQTKGIWYSLVKDDEGIKNAFLLCDSDFERDAQHIPVPFWIENEDVIYNLTPLIIRPEFKMDFEKILSFFVEQSPSKTIMFLARYQGGDCELIQGNLSIRDFINQINLKNILFNICYLITE</sequence>
<evidence type="ECO:0000313" key="2">
    <source>
        <dbReference type="Proteomes" id="UP000279446"/>
    </source>
</evidence>
<keyword evidence="2" id="KW-1185">Reference proteome</keyword>
<dbReference type="RefSeq" id="WP_127192529.1">
    <property type="nucleotide sequence ID" value="NZ_RZNY01000010.1"/>
</dbReference>
<dbReference type="EMBL" id="RZNY01000010">
    <property type="protein sequence ID" value="RUT46077.1"/>
    <property type="molecule type" value="Genomic_DNA"/>
</dbReference>
<accession>A0A3S1DJD6</accession>
<dbReference type="AlphaFoldDB" id="A0A3S1DJD6"/>
<gene>
    <name evidence="1" type="ORF">EJP82_13175</name>
</gene>
<protein>
    <submittedName>
        <fullName evidence="1">Uncharacterized protein</fullName>
    </submittedName>
</protein>
<reference evidence="1 2" key="1">
    <citation type="submission" date="2018-12" db="EMBL/GenBank/DDBJ databases">
        <authorList>
            <person name="Sun L."/>
            <person name="Chen Z."/>
        </authorList>
    </citation>
    <scope>NUCLEOTIDE SEQUENCE [LARGE SCALE GENOMIC DNA]</scope>
    <source>
        <strain evidence="1 2">DSM 15890</strain>
    </source>
</reference>
<organism evidence="1 2">
    <name type="scientific">Paenibacillus anaericanus</name>
    <dbReference type="NCBI Taxonomy" id="170367"/>
    <lineage>
        <taxon>Bacteria</taxon>
        <taxon>Bacillati</taxon>
        <taxon>Bacillota</taxon>
        <taxon>Bacilli</taxon>
        <taxon>Bacillales</taxon>
        <taxon>Paenibacillaceae</taxon>
        <taxon>Paenibacillus</taxon>
    </lineage>
</organism>
<comment type="caution">
    <text evidence="1">The sequence shown here is derived from an EMBL/GenBank/DDBJ whole genome shotgun (WGS) entry which is preliminary data.</text>
</comment>
<dbReference type="Proteomes" id="UP000279446">
    <property type="component" value="Unassembled WGS sequence"/>
</dbReference>
<proteinExistence type="predicted"/>
<dbReference type="OrthoDB" id="2607829at2"/>